<dbReference type="InterPro" id="IPR008769">
    <property type="entry name" value="PhaF_PhaI"/>
</dbReference>
<dbReference type="Pfam" id="PF05597">
    <property type="entry name" value="Phasin"/>
    <property type="match status" value="1"/>
</dbReference>
<dbReference type="Proteomes" id="UP000003656">
    <property type="component" value="Unassembled WGS sequence"/>
</dbReference>
<dbReference type="AlphaFoldDB" id="D1NVZ6"/>
<evidence type="ECO:0008006" key="4">
    <source>
        <dbReference type="Google" id="ProtNLM"/>
    </source>
</evidence>
<sequence length="115" mass="11989">MPGPKEVNMADNNNSFADGLGEGLRKVFLAGVGALATTAEKGSEIINDLVKKGELTVNQGKALNEELAHKASKESAEAKDRVHAAGEQLHNAATGISHAAKKAVKDAEKDVEEGE</sequence>
<evidence type="ECO:0000313" key="3">
    <source>
        <dbReference type="Proteomes" id="UP000003656"/>
    </source>
</evidence>
<evidence type="ECO:0000256" key="1">
    <source>
        <dbReference type="SAM" id="MobiDB-lite"/>
    </source>
</evidence>
<protein>
    <recommendedName>
        <fullName evidence="4">Cytosolic protein</fullName>
    </recommendedName>
</protein>
<feature type="region of interest" description="Disordered" evidence="1">
    <location>
        <begin position="91"/>
        <end position="115"/>
    </location>
</feature>
<comment type="caution">
    <text evidence="2">The sequence shown here is derived from an EMBL/GenBank/DDBJ whole genome shotgun (WGS) entry which is preliminary data.</text>
</comment>
<proteinExistence type="predicted"/>
<dbReference type="PANTHER" id="PTHR38664:SF1">
    <property type="entry name" value="SLR0058 PROTEIN"/>
    <property type="match status" value="1"/>
</dbReference>
<accession>D1NVZ6</accession>
<evidence type="ECO:0000313" key="2">
    <source>
        <dbReference type="EMBL" id="EFA22282.1"/>
    </source>
</evidence>
<dbReference type="PANTHER" id="PTHR38664">
    <property type="entry name" value="SLR0058 PROTEIN"/>
    <property type="match status" value="1"/>
</dbReference>
<gene>
    <name evidence="2" type="ORF">BIFGAL_04040</name>
</gene>
<dbReference type="EMBL" id="ABXB03000004">
    <property type="protein sequence ID" value="EFA22282.1"/>
    <property type="molecule type" value="Genomic_DNA"/>
</dbReference>
<dbReference type="STRING" id="561180.BIFGAL_04040"/>
<dbReference type="eggNOG" id="COG3937">
    <property type="taxonomic scope" value="Bacteria"/>
</dbReference>
<name>D1NVZ6_9BIFI</name>
<organism evidence="2 3">
    <name type="scientific">Bifidobacterium gallicum DSM 20093 = LMG 11596</name>
    <dbReference type="NCBI Taxonomy" id="561180"/>
    <lineage>
        <taxon>Bacteria</taxon>
        <taxon>Bacillati</taxon>
        <taxon>Actinomycetota</taxon>
        <taxon>Actinomycetes</taxon>
        <taxon>Bifidobacteriales</taxon>
        <taxon>Bifidobacteriaceae</taxon>
        <taxon>Bifidobacterium</taxon>
    </lineage>
</organism>
<reference evidence="2 3" key="1">
    <citation type="submission" date="2009-11" db="EMBL/GenBank/DDBJ databases">
        <authorList>
            <person name="Weinstock G."/>
            <person name="Sodergren E."/>
            <person name="Clifton S."/>
            <person name="Fulton L."/>
            <person name="Fulton B."/>
            <person name="Courtney L."/>
            <person name="Fronick C."/>
            <person name="Harrison M."/>
            <person name="Strong C."/>
            <person name="Farmer C."/>
            <person name="Delahaunty K."/>
            <person name="Markovic C."/>
            <person name="Hall O."/>
            <person name="Minx P."/>
            <person name="Tomlinson C."/>
            <person name="Mitreva M."/>
            <person name="Nelson J."/>
            <person name="Hou S."/>
            <person name="Wollam A."/>
            <person name="Pepin K.H."/>
            <person name="Johnson M."/>
            <person name="Bhonagiri V."/>
            <person name="Nash W.E."/>
            <person name="Warren W."/>
            <person name="Chinwalla A."/>
            <person name="Mardis E.R."/>
            <person name="Wilson R.K."/>
        </authorList>
    </citation>
    <scope>NUCLEOTIDE SEQUENCE [LARGE SCALE GENOMIC DNA]</scope>
    <source>
        <strain evidence="2 3">DSM 20093</strain>
    </source>
</reference>